<feature type="domain" description="Putative Se/S carrier protein-like" evidence="1">
    <location>
        <begin position="8"/>
        <end position="75"/>
    </location>
</feature>
<dbReference type="AlphaFoldDB" id="A0A6P1MI14"/>
<sequence length="324" mass="36270">MRKKVLRLIVTFENTQQALACEKRCREQGIGERLIPVPGQISAGCGLAWKGELQHRRKIEKLLLKNQIAYEGFYETYLLESYTCEEHKLVDLLEPHIKCVAFVGAGGKTTTIYNLAEQLASLGKRVIITTTTHIYQPLELETASDIVSLEQILQNNKIAVAGIPLKEGKLTGLESESAAQLKKYADYVLIEADGARNLPVKVPAEHEPVIPEYADMVIGVVGMDCMGRSIESACFRKEKATELLNAVPNKTVTEDHLITEEDIMQIVISERGLRKDVGQKPFKLILNKVHDQNTRQSAETIIKLLKSRGIEECLITSYNEKERA</sequence>
<gene>
    <name evidence="2" type="primary">yqeC</name>
    <name evidence="2" type="ORF">Ami3637_14260</name>
</gene>
<dbReference type="Pfam" id="PF11823">
    <property type="entry name" value="Se_S_carrier"/>
    <property type="match status" value="1"/>
</dbReference>
<keyword evidence="3" id="KW-1185">Reference proteome</keyword>
<dbReference type="InterPro" id="IPR027417">
    <property type="entry name" value="P-loop_NTPase"/>
</dbReference>
<dbReference type="InterPro" id="IPR017587">
    <property type="entry name" value="YqeC"/>
</dbReference>
<dbReference type="RefSeq" id="WP_162363146.1">
    <property type="nucleotide sequence ID" value="NZ_CP047591.1"/>
</dbReference>
<dbReference type="InterPro" id="IPR021778">
    <property type="entry name" value="Se/S_carrier-like"/>
</dbReference>
<organism evidence="2 3">
    <name type="scientific">Aminipila terrae</name>
    <dbReference type="NCBI Taxonomy" id="2697030"/>
    <lineage>
        <taxon>Bacteria</taxon>
        <taxon>Bacillati</taxon>
        <taxon>Bacillota</taxon>
        <taxon>Clostridia</taxon>
        <taxon>Peptostreptococcales</taxon>
        <taxon>Anaerovoracaceae</taxon>
        <taxon>Aminipila</taxon>
    </lineage>
</organism>
<dbReference type="NCBIfam" id="TIGR03172">
    <property type="entry name" value="selenium cofactor biosynthesis protein YqeC"/>
    <property type="match status" value="1"/>
</dbReference>
<dbReference type="Proteomes" id="UP000463883">
    <property type="component" value="Chromosome"/>
</dbReference>
<accession>A0A6P1MI14</accession>
<reference evidence="2 3" key="1">
    <citation type="submission" date="2020-01" db="EMBL/GenBank/DDBJ databases">
        <title>Genomic analysis of Aminipila sp. CBA3637.</title>
        <authorList>
            <person name="Kim Y.B."/>
            <person name="Roh S.W."/>
        </authorList>
    </citation>
    <scope>NUCLEOTIDE SEQUENCE [LARGE SCALE GENOMIC DNA]</scope>
    <source>
        <strain evidence="2 3">CBA3637</strain>
    </source>
</reference>
<dbReference type="SUPFAM" id="SSF52540">
    <property type="entry name" value="P-loop containing nucleoside triphosphate hydrolases"/>
    <property type="match status" value="1"/>
</dbReference>
<evidence type="ECO:0000313" key="3">
    <source>
        <dbReference type="Proteomes" id="UP000463883"/>
    </source>
</evidence>
<name>A0A6P1MI14_9FIRM</name>
<evidence type="ECO:0000259" key="1">
    <source>
        <dbReference type="Pfam" id="PF11823"/>
    </source>
</evidence>
<dbReference type="Pfam" id="PF19842">
    <property type="entry name" value="YqeC"/>
    <property type="match status" value="1"/>
</dbReference>
<dbReference type="EMBL" id="CP047591">
    <property type="protein sequence ID" value="QHI73381.1"/>
    <property type="molecule type" value="Genomic_DNA"/>
</dbReference>
<dbReference type="KEGG" id="amic:Ami3637_14260"/>
<proteinExistence type="predicted"/>
<evidence type="ECO:0000313" key="2">
    <source>
        <dbReference type="EMBL" id="QHI73381.1"/>
    </source>
</evidence>
<protein>
    <submittedName>
        <fullName evidence="2">Putative selenium-dependent hydroxylase accessory protein YqeC</fullName>
    </submittedName>
</protein>